<keyword evidence="8" id="KW-0624">Polysaccharide degradation</keyword>
<comment type="catalytic activity">
    <reaction evidence="10">
        <text>[(1-&gt;4)-N-acetyl-beta-D-glucosaminyl](n) + n H2O = chitosan + n acetate</text>
        <dbReference type="Rhea" id="RHEA:10464"/>
        <dbReference type="Rhea" id="RHEA-COMP:9593"/>
        <dbReference type="Rhea" id="RHEA-COMP:9597"/>
        <dbReference type="ChEBI" id="CHEBI:15377"/>
        <dbReference type="ChEBI" id="CHEBI:17029"/>
        <dbReference type="ChEBI" id="CHEBI:30089"/>
        <dbReference type="ChEBI" id="CHEBI:57704"/>
        <dbReference type="EC" id="3.5.1.41"/>
    </reaction>
    <physiologicalReaction direction="left-to-right" evidence="10">
        <dbReference type="Rhea" id="RHEA:10465"/>
    </physiologicalReaction>
</comment>
<organism evidence="13 14">
    <name type="scientific">Tilletia horrida</name>
    <dbReference type="NCBI Taxonomy" id="155126"/>
    <lineage>
        <taxon>Eukaryota</taxon>
        <taxon>Fungi</taxon>
        <taxon>Dikarya</taxon>
        <taxon>Basidiomycota</taxon>
        <taxon>Ustilaginomycotina</taxon>
        <taxon>Exobasidiomycetes</taxon>
        <taxon>Tilletiales</taxon>
        <taxon>Tilletiaceae</taxon>
        <taxon>Tilletia</taxon>
    </lineage>
</organism>
<dbReference type="PANTHER" id="PTHR10587">
    <property type="entry name" value="GLYCOSYL TRANSFERASE-RELATED"/>
    <property type="match status" value="1"/>
</dbReference>
<name>A0AAN6JGJ2_9BASI</name>
<dbReference type="EC" id="3.5.1.41" evidence="9"/>
<evidence type="ECO:0000256" key="8">
    <source>
        <dbReference type="ARBA" id="ARBA00023326"/>
    </source>
</evidence>
<dbReference type="Pfam" id="PF01522">
    <property type="entry name" value="Polysacc_deac_1"/>
    <property type="match status" value="1"/>
</dbReference>
<dbReference type="GO" id="GO:0005886">
    <property type="term" value="C:plasma membrane"/>
    <property type="evidence" value="ECO:0007669"/>
    <property type="project" value="UniProtKB-SubCell"/>
</dbReference>
<evidence type="ECO:0000256" key="7">
    <source>
        <dbReference type="ARBA" id="ARBA00023288"/>
    </source>
</evidence>
<comment type="subcellular location">
    <subcellularLocation>
        <location evidence="2">Cell membrane</location>
        <topology evidence="2">Lipid-anchor</topology>
        <topology evidence="2">GPI-anchor</topology>
    </subcellularLocation>
</comment>
<sequence>MVRAASFLLISAALATAYGHVSETFKQGRVHWKRAPTGQKYPTDWVLAPASSNKPEWLQALNDAVAAGKIPNIPPSKLNAAGSPTYPSGIPDPCNWSNTGCQGKDDIYVAPDGYMGIQFDDGPTPASPALTKFLASNNIAATHFMIGSNILDNPSQFEEIWNTPGQHIAVHTWSHNMSTTLSNEVMTAELGWTMQIIYDKTGKIPSWWRAPMGDLDDRIRAIAMEVFGMRAVNWNADSNDWCMETSGSSDCPGEVPGKDLPSITNYIDQTVLQSPKSPGIIMLEHELTTYSVNAFIQHTWAGIQKAGWKHASIPELWNLPWYANSFNNTTPNSSQSSLVRTAIVPGGNSNGTSSGSSSSSAAAASASASSSGKIGSGAASGSPSSGASTAANTKKGAAAVSVAFPTSSLLAVLGGAVLAALAL</sequence>
<comment type="caution">
    <text evidence="13">The sequence shown here is derived from an EMBL/GenBank/DDBJ whole genome shotgun (WGS) entry which is preliminary data.</text>
</comment>
<proteinExistence type="predicted"/>
<dbReference type="Proteomes" id="UP001176521">
    <property type="component" value="Unassembled WGS sequence"/>
</dbReference>
<keyword evidence="6" id="KW-0170">Cobalt</keyword>
<dbReference type="InterPro" id="IPR002509">
    <property type="entry name" value="NODB_dom"/>
</dbReference>
<dbReference type="InterPro" id="IPR011330">
    <property type="entry name" value="Glyco_hydro/deAcase_b/a-brl"/>
</dbReference>
<keyword evidence="3" id="KW-0325">Glycoprotein</keyword>
<keyword evidence="3" id="KW-0336">GPI-anchor</keyword>
<evidence type="ECO:0000256" key="6">
    <source>
        <dbReference type="ARBA" id="ARBA00023285"/>
    </source>
</evidence>
<reference evidence="13" key="1">
    <citation type="journal article" date="2023" name="PhytoFront">
        <title>Draft Genome Resources of Seven Strains of Tilletia horrida, Causal Agent of Kernel Smut of Rice.</title>
        <authorList>
            <person name="Khanal S."/>
            <person name="Antony Babu S."/>
            <person name="Zhou X.G."/>
        </authorList>
    </citation>
    <scope>NUCLEOTIDE SEQUENCE</scope>
    <source>
        <strain evidence="13">TX3</strain>
    </source>
</reference>
<keyword evidence="14" id="KW-1185">Reference proteome</keyword>
<dbReference type="PROSITE" id="PS51677">
    <property type="entry name" value="NODB"/>
    <property type="match status" value="1"/>
</dbReference>
<gene>
    <name evidence="13" type="ORF">OC842_007651</name>
</gene>
<keyword evidence="3" id="KW-0472">Membrane</keyword>
<feature type="chain" id="PRO_5043019035" description="chitin deacetylase" evidence="11">
    <location>
        <begin position="20"/>
        <end position="423"/>
    </location>
</feature>
<evidence type="ECO:0000256" key="2">
    <source>
        <dbReference type="ARBA" id="ARBA00004609"/>
    </source>
</evidence>
<keyword evidence="11" id="KW-0732">Signal</keyword>
<evidence type="ECO:0000313" key="13">
    <source>
        <dbReference type="EMBL" id="KAK0518856.1"/>
    </source>
</evidence>
<feature type="domain" description="NodB homology" evidence="12">
    <location>
        <begin position="113"/>
        <end position="311"/>
    </location>
</feature>
<evidence type="ECO:0000313" key="14">
    <source>
        <dbReference type="Proteomes" id="UP001176521"/>
    </source>
</evidence>
<comment type="cofactor">
    <cofactor evidence="1">
        <name>Co(2+)</name>
        <dbReference type="ChEBI" id="CHEBI:48828"/>
    </cofactor>
</comment>
<protein>
    <recommendedName>
        <fullName evidence="9">chitin deacetylase</fullName>
        <ecNumber evidence="9">3.5.1.41</ecNumber>
    </recommendedName>
</protein>
<dbReference type="SUPFAM" id="SSF88713">
    <property type="entry name" value="Glycoside hydrolase/deacetylase"/>
    <property type="match status" value="1"/>
</dbReference>
<keyword evidence="7" id="KW-0449">Lipoprotein</keyword>
<evidence type="ECO:0000256" key="1">
    <source>
        <dbReference type="ARBA" id="ARBA00001941"/>
    </source>
</evidence>
<evidence type="ECO:0000256" key="3">
    <source>
        <dbReference type="ARBA" id="ARBA00022622"/>
    </source>
</evidence>
<dbReference type="GO" id="GO:0098552">
    <property type="term" value="C:side of membrane"/>
    <property type="evidence" value="ECO:0007669"/>
    <property type="project" value="UniProtKB-KW"/>
</dbReference>
<dbReference type="GO" id="GO:0004099">
    <property type="term" value="F:chitin deacetylase activity"/>
    <property type="evidence" value="ECO:0007669"/>
    <property type="project" value="UniProtKB-EC"/>
</dbReference>
<evidence type="ECO:0000256" key="10">
    <source>
        <dbReference type="ARBA" id="ARBA00048494"/>
    </source>
</evidence>
<keyword evidence="5" id="KW-0119">Carbohydrate metabolism</keyword>
<dbReference type="InterPro" id="IPR050248">
    <property type="entry name" value="Polysacc_deacetylase_ArnD"/>
</dbReference>
<evidence type="ECO:0000256" key="5">
    <source>
        <dbReference type="ARBA" id="ARBA00023277"/>
    </source>
</evidence>
<dbReference type="PANTHER" id="PTHR10587:SF135">
    <property type="entry name" value="CHITIN DEACETYLASE 3"/>
    <property type="match status" value="1"/>
</dbReference>
<feature type="signal peptide" evidence="11">
    <location>
        <begin position="1"/>
        <end position="19"/>
    </location>
</feature>
<dbReference type="Gene3D" id="3.20.20.370">
    <property type="entry name" value="Glycoside hydrolase/deacetylase"/>
    <property type="match status" value="1"/>
</dbReference>
<evidence type="ECO:0000259" key="12">
    <source>
        <dbReference type="PROSITE" id="PS51677"/>
    </source>
</evidence>
<evidence type="ECO:0000256" key="11">
    <source>
        <dbReference type="SAM" id="SignalP"/>
    </source>
</evidence>
<dbReference type="GO" id="GO:0000272">
    <property type="term" value="P:polysaccharide catabolic process"/>
    <property type="evidence" value="ECO:0007669"/>
    <property type="project" value="UniProtKB-KW"/>
</dbReference>
<accession>A0AAN6JGJ2</accession>
<dbReference type="GO" id="GO:0009272">
    <property type="term" value="P:fungal-type cell wall biogenesis"/>
    <property type="evidence" value="ECO:0007669"/>
    <property type="project" value="UniProtKB-ARBA"/>
</dbReference>
<dbReference type="AlphaFoldDB" id="A0AAN6JGJ2"/>
<keyword evidence="4" id="KW-0146">Chitin degradation</keyword>
<dbReference type="EMBL" id="JAPDMQ010001148">
    <property type="protein sequence ID" value="KAK0518856.1"/>
    <property type="molecule type" value="Genomic_DNA"/>
</dbReference>
<evidence type="ECO:0000256" key="4">
    <source>
        <dbReference type="ARBA" id="ARBA00023024"/>
    </source>
</evidence>
<dbReference type="GO" id="GO:0006032">
    <property type="term" value="P:chitin catabolic process"/>
    <property type="evidence" value="ECO:0007669"/>
    <property type="project" value="UniProtKB-KW"/>
</dbReference>
<evidence type="ECO:0000256" key="9">
    <source>
        <dbReference type="ARBA" id="ARBA00024056"/>
    </source>
</evidence>